<keyword evidence="2" id="KW-1185">Reference proteome</keyword>
<dbReference type="KEGG" id="vg:26648406"/>
<proteinExistence type="predicted"/>
<protein>
    <submittedName>
        <fullName evidence="1">Uncharacterized protein</fullName>
    </submittedName>
</protein>
<reference evidence="1" key="1">
    <citation type="submission" date="2016-02" db="EMBL/GenBank/DDBJ databases">
        <authorList>
            <person name="Zhao X."/>
        </authorList>
    </citation>
    <scope>NUCLEOTIDE SEQUENCE [LARGE SCALE GENOMIC DNA]</scope>
</reference>
<evidence type="ECO:0000313" key="1">
    <source>
        <dbReference type="EMBL" id="ALA45545.1"/>
    </source>
</evidence>
<dbReference type="Proteomes" id="UP000203117">
    <property type="component" value="Segment"/>
</dbReference>
<sequence>MRIFYKMTGSSKWNEDHIDKITMMSDDLIICHKASLHQQLQGMELMLNKRLPSATPAKNNETFQLDPGSFLFFTKIPESLISQRVLEKTNHVVVFGDDWFQPD</sequence>
<accession>A0A0K2FIE7</accession>
<gene>
    <name evidence="1" type="ORF">ADP65_00076</name>
</gene>
<name>A0A0K2FIE7_9CAUD</name>
<dbReference type="RefSeq" id="YP_009208728.1">
    <property type="nucleotide sequence ID" value="NC_028908.2"/>
</dbReference>
<evidence type="ECO:0000313" key="2">
    <source>
        <dbReference type="Proteomes" id="UP000203117"/>
    </source>
</evidence>
<dbReference type="EMBL" id="KT321317">
    <property type="protein sequence ID" value="ALA45545.1"/>
    <property type="molecule type" value="Genomic_DNA"/>
</dbReference>
<dbReference type="GeneID" id="26648406"/>
<organism evidence="1 2">
    <name type="scientific">Achromobacter phage phiAxp-3</name>
    <dbReference type="NCBI Taxonomy" id="1664247"/>
    <lineage>
        <taxon>Viruses</taxon>
        <taxon>Duplodnaviria</taxon>
        <taxon>Heunggongvirae</taxon>
        <taxon>Uroviricota</taxon>
        <taxon>Caudoviricetes</taxon>
        <taxon>Schitoviridae</taxon>
        <taxon>Rothmandenesvirinae</taxon>
        <taxon>Dongdastvirus</taxon>
        <taxon>Dongdastvirus Axp3</taxon>
    </lineage>
</organism>